<sequence>MAVSFKSVLKPTMFAVVALSLGTSASAASLTENFDGGVPAGWVKVNNSDPLGSTDWFQGNPLVFDSHQGAANSYVAANFNAGADVANISDWLILPTQVFNNGDKLSFFSRTADQSFWPDKLEVRFSAVGGNDVGHTSDSVGTFTTLLLTINPGQDLFEYPEQWTQFGATINGLSGATSGALAFRYVVEDGGPNGDYSNFIGIDTLQVSAVPEPSSYLMLGLGLGLIGVLRQRRARG</sequence>
<evidence type="ECO:0000259" key="2">
    <source>
        <dbReference type="Pfam" id="PF07589"/>
    </source>
</evidence>
<keyword evidence="1" id="KW-0732">Signal</keyword>
<keyword evidence="4" id="KW-1185">Reference proteome</keyword>
<dbReference type="NCBIfam" id="TIGR02595">
    <property type="entry name" value="PEP_CTERM"/>
    <property type="match status" value="1"/>
</dbReference>
<gene>
    <name evidence="3" type="ORF">SAMN02982985_05410</name>
</gene>
<evidence type="ECO:0000313" key="3">
    <source>
        <dbReference type="EMBL" id="SFM81955.1"/>
    </source>
</evidence>
<dbReference type="EMBL" id="FOTW01000035">
    <property type="protein sequence ID" value="SFM81955.1"/>
    <property type="molecule type" value="Genomic_DNA"/>
</dbReference>
<evidence type="ECO:0000313" key="4">
    <source>
        <dbReference type="Proteomes" id="UP000199470"/>
    </source>
</evidence>
<feature type="signal peptide" evidence="1">
    <location>
        <begin position="1"/>
        <end position="27"/>
    </location>
</feature>
<proteinExistence type="predicted"/>
<feature type="domain" description="Ice-binding protein C-terminal" evidence="2">
    <location>
        <begin position="209"/>
        <end position="233"/>
    </location>
</feature>
<reference evidence="3 4" key="1">
    <citation type="submission" date="2016-10" db="EMBL/GenBank/DDBJ databases">
        <authorList>
            <person name="de Groot N.N."/>
        </authorList>
    </citation>
    <scope>NUCLEOTIDE SEQUENCE [LARGE SCALE GENOMIC DNA]</scope>
    <source>
        <strain evidence="3 4">ATCC 43154</strain>
    </source>
</reference>
<dbReference type="Pfam" id="PF07589">
    <property type="entry name" value="PEP-CTERM"/>
    <property type="match status" value="1"/>
</dbReference>
<protein>
    <submittedName>
        <fullName evidence="3">PEP-CTERM protein-sorting domain-containing protein</fullName>
    </submittedName>
</protein>
<dbReference type="Gene3D" id="2.60.120.200">
    <property type="match status" value="1"/>
</dbReference>
<accession>A0A1I4TZ99</accession>
<evidence type="ECO:0000256" key="1">
    <source>
        <dbReference type="SAM" id="SignalP"/>
    </source>
</evidence>
<dbReference type="Proteomes" id="UP000199470">
    <property type="component" value="Unassembled WGS sequence"/>
</dbReference>
<dbReference type="OrthoDB" id="8781670at2"/>
<dbReference type="STRING" id="758825.SAMN02982985_05410"/>
<organism evidence="3 4">
    <name type="scientific">Rugamonas rubra</name>
    <dbReference type="NCBI Taxonomy" id="758825"/>
    <lineage>
        <taxon>Bacteria</taxon>
        <taxon>Pseudomonadati</taxon>
        <taxon>Pseudomonadota</taxon>
        <taxon>Betaproteobacteria</taxon>
        <taxon>Burkholderiales</taxon>
        <taxon>Oxalobacteraceae</taxon>
        <taxon>Telluria group</taxon>
        <taxon>Rugamonas</taxon>
    </lineage>
</organism>
<dbReference type="NCBIfam" id="NF038128">
    <property type="entry name" value="choice_anch_J"/>
    <property type="match status" value="1"/>
</dbReference>
<dbReference type="AlphaFoldDB" id="A0A1I4TZ99"/>
<name>A0A1I4TZ99_9BURK</name>
<dbReference type="InterPro" id="IPR013424">
    <property type="entry name" value="Ice-binding_C"/>
</dbReference>
<feature type="chain" id="PRO_5011504740" evidence="1">
    <location>
        <begin position="28"/>
        <end position="236"/>
    </location>
</feature>